<dbReference type="InterPro" id="IPR001296">
    <property type="entry name" value="Glyco_trans_1"/>
</dbReference>
<feature type="domain" description="Glycosyl transferase family 1" evidence="1">
    <location>
        <begin position="249"/>
        <end position="415"/>
    </location>
</feature>
<evidence type="ECO:0000259" key="2">
    <source>
        <dbReference type="Pfam" id="PF13439"/>
    </source>
</evidence>
<evidence type="ECO:0000259" key="1">
    <source>
        <dbReference type="Pfam" id="PF00534"/>
    </source>
</evidence>
<reference evidence="4" key="1">
    <citation type="submission" date="2015-03" db="EMBL/GenBank/DDBJ databases">
        <authorList>
            <person name="Nijsse Bart"/>
        </authorList>
    </citation>
    <scope>NUCLEOTIDE SEQUENCE [LARGE SCALE GENOMIC DNA]</scope>
</reference>
<dbReference type="Pfam" id="PF13439">
    <property type="entry name" value="Glyco_transf_4"/>
    <property type="match status" value="1"/>
</dbReference>
<dbReference type="Proteomes" id="UP000049855">
    <property type="component" value="Unassembled WGS sequence"/>
</dbReference>
<dbReference type="EMBL" id="CTRP01000015">
    <property type="protein sequence ID" value="CQR74875.1"/>
    <property type="molecule type" value="Genomic_DNA"/>
</dbReference>
<dbReference type="Gene3D" id="3.40.50.2000">
    <property type="entry name" value="Glycogen Phosphorylase B"/>
    <property type="match status" value="2"/>
</dbReference>
<protein>
    <submittedName>
        <fullName evidence="3">Glycosyl transferase, group 1</fullName>
    </submittedName>
</protein>
<dbReference type="SUPFAM" id="SSF53756">
    <property type="entry name" value="UDP-Glycosyltransferase/glycogen phosphorylase"/>
    <property type="match status" value="1"/>
</dbReference>
<proteinExistence type="predicted"/>
<dbReference type="PANTHER" id="PTHR45947">
    <property type="entry name" value="SULFOQUINOVOSYL TRANSFERASE SQD2"/>
    <property type="match status" value="1"/>
</dbReference>
<name>A0A0U1L5U1_9FIRM</name>
<dbReference type="CDD" id="cd03801">
    <property type="entry name" value="GT4_PimA-like"/>
    <property type="match status" value="1"/>
</dbReference>
<dbReference type="InterPro" id="IPR028098">
    <property type="entry name" value="Glyco_trans_4-like_N"/>
</dbReference>
<dbReference type="Pfam" id="PF00534">
    <property type="entry name" value="Glycos_transf_1"/>
    <property type="match status" value="1"/>
</dbReference>
<evidence type="ECO:0000313" key="3">
    <source>
        <dbReference type="EMBL" id="CQR74875.1"/>
    </source>
</evidence>
<keyword evidence="4" id="KW-1185">Reference proteome</keyword>
<dbReference type="AlphaFoldDB" id="A0A0U1L5U1"/>
<sequence length="440" mass="49674">MHVDVRLKVCKVCKVCKKIIVFTGFCDFLANVFLNSALLKCHVVTVNGGRVFMNIVLLPSPPFEEIGGVSTHVFMLAKGLGEVGHRVFVIREYPPRWFRWPFVRLPELLLEKVSLNFSRKYRLEVDDLYFAVAALWKTRGDLHVLNIQNVQHAGIVKWLRRLTGCKAVLTVHGYLTYEAESRKWCVVGDKTHQWLWAMETAGYDQFDAIVCVGSKAGSYVQQFTHKPITIIPNGLDTDLFRPASGDFYPKTKIHILFVGLLQPAKGIMDAIRAIQALVRDYKIDVVLRVAGKGLQEQEAKQYVAEHGLGDRVVFLGALNKEKMPDFYRSGDILLFPSKQAGLSGKSEESSPYAVLEAMSSGLPIVAYRTSALQEHVQDGTTGYLVEPGDVNSLGMHLRDLCLNTDLREKMGKEARVYCMQNYSQTKMAQRYVKVYTHSYD</sequence>
<accession>A0A0U1L5U1</accession>
<keyword evidence="3" id="KW-0808">Transferase</keyword>
<dbReference type="InterPro" id="IPR050194">
    <property type="entry name" value="Glycosyltransferase_grp1"/>
</dbReference>
<dbReference type="GO" id="GO:0016757">
    <property type="term" value="F:glycosyltransferase activity"/>
    <property type="evidence" value="ECO:0007669"/>
    <property type="project" value="InterPro"/>
</dbReference>
<evidence type="ECO:0000313" key="4">
    <source>
        <dbReference type="Proteomes" id="UP000049855"/>
    </source>
</evidence>
<gene>
    <name evidence="3" type="ORF">SpAn4DRAFT_4232</name>
</gene>
<feature type="domain" description="Glycosyltransferase subfamily 4-like N-terminal" evidence="2">
    <location>
        <begin position="66"/>
        <end position="238"/>
    </location>
</feature>
<dbReference type="PANTHER" id="PTHR45947:SF3">
    <property type="entry name" value="SULFOQUINOVOSYL TRANSFERASE SQD2"/>
    <property type="match status" value="1"/>
</dbReference>
<organism evidence="3 4">
    <name type="scientific">Sporomusa ovata</name>
    <dbReference type="NCBI Taxonomy" id="2378"/>
    <lineage>
        <taxon>Bacteria</taxon>
        <taxon>Bacillati</taxon>
        <taxon>Bacillota</taxon>
        <taxon>Negativicutes</taxon>
        <taxon>Selenomonadales</taxon>
        <taxon>Sporomusaceae</taxon>
        <taxon>Sporomusa</taxon>
    </lineage>
</organism>